<gene>
    <name evidence="2" type="primary">soxZ</name>
    <name evidence="2" type="ORF">G3A44_16630</name>
</gene>
<accession>A0A7C9TKH2</accession>
<reference evidence="2 3" key="1">
    <citation type="submission" date="2020-02" db="EMBL/GenBank/DDBJ databases">
        <title>Ideonella bacterium strain TBM-1.</title>
        <authorList>
            <person name="Chen W.-M."/>
        </authorList>
    </citation>
    <scope>NUCLEOTIDE SEQUENCE [LARGE SCALE GENOMIC DNA]</scope>
    <source>
        <strain evidence="2 3">TBM-1</strain>
    </source>
</reference>
<dbReference type="InterPro" id="IPR014880">
    <property type="entry name" value="SoxZ_dom"/>
</dbReference>
<dbReference type="NCBIfam" id="TIGR04490">
    <property type="entry name" value="SoxZ_true"/>
    <property type="match status" value="1"/>
</dbReference>
<proteinExistence type="predicted"/>
<dbReference type="Gene3D" id="2.60.40.10">
    <property type="entry name" value="Immunoglobulins"/>
    <property type="match status" value="1"/>
</dbReference>
<feature type="domain" description="Sulphur oxidation protein SoxZ" evidence="1">
    <location>
        <begin position="17"/>
        <end position="101"/>
    </location>
</feature>
<evidence type="ECO:0000313" key="3">
    <source>
        <dbReference type="Proteomes" id="UP000484255"/>
    </source>
</evidence>
<dbReference type="Proteomes" id="UP000484255">
    <property type="component" value="Unassembled WGS sequence"/>
</dbReference>
<dbReference type="RefSeq" id="WP_163458871.1">
    <property type="nucleotide sequence ID" value="NZ_JAAGOH010000022.1"/>
</dbReference>
<dbReference type="Pfam" id="PF08770">
    <property type="entry name" value="SoxZ"/>
    <property type="match status" value="1"/>
</dbReference>
<dbReference type="AlphaFoldDB" id="A0A7C9TKH2"/>
<dbReference type="EMBL" id="JAAGOH010000022">
    <property type="protein sequence ID" value="NDY92819.1"/>
    <property type="molecule type" value="Genomic_DNA"/>
</dbReference>
<organism evidence="2 3">
    <name type="scientific">Ideonella livida</name>
    <dbReference type="NCBI Taxonomy" id="2707176"/>
    <lineage>
        <taxon>Bacteria</taxon>
        <taxon>Pseudomonadati</taxon>
        <taxon>Pseudomonadota</taxon>
        <taxon>Betaproteobacteria</taxon>
        <taxon>Burkholderiales</taxon>
        <taxon>Sphaerotilaceae</taxon>
        <taxon>Ideonella</taxon>
    </lineage>
</organism>
<protein>
    <submittedName>
        <fullName evidence="2">Thiosulfate oxidation carrier complex protein SoxZ</fullName>
    </submittedName>
</protein>
<name>A0A7C9TKH2_9BURK</name>
<keyword evidence="3" id="KW-1185">Reference proteome</keyword>
<comment type="caution">
    <text evidence="2">The sequence shown here is derived from an EMBL/GenBank/DDBJ whole genome shotgun (WGS) entry which is preliminary data.</text>
</comment>
<dbReference type="SUPFAM" id="SSF81296">
    <property type="entry name" value="E set domains"/>
    <property type="match status" value="1"/>
</dbReference>
<dbReference type="InterPro" id="IPR013783">
    <property type="entry name" value="Ig-like_fold"/>
</dbReference>
<dbReference type="InterPro" id="IPR030995">
    <property type="entry name" value="SoxZ"/>
</dbReference>
<sequence length="109" mass="11698">MSEADTPAVLVRAQWSATANATTVRVLMRHAMENGLRRDAAGAPVPAWFIQEVRATLNGQEVLRAHWGPSVARHPFLQFSLLAARPGDRVQVAWTDNRGATGLGGATVA</sequence>
<evidence type="ECO:0000259" key="1">
    <source>
        <dbReference type="Pfam" id="PF08770"/>
    </source>
</evidence>
<evidence type="ECO:0000313" key="2">
    <source>
        <dbReference type="EMBL" id="NDY92819.1"/>
    </source>
</evidence>
<dbReference type="InterPro" id="IPR014756">
    <property type="entry name" value="Ig_E-set"/>
</dbReference>